<accession>A0A212IZS9</accession>
<evidence type="ECO:0008006" key="4">
    <source>
        <dbReference type="Google" id="ProtNLM"/>
    </source>
</evidence>
<gene>
    <name evidence="3" type="ORF">KL86DPRO_10390</name>
</gene>
<feature type="signal peptide" evidence="2">
    <location>
        <begin position="1"/>
        <end position="32"/>
    </location>
</feature>
<organism evidence="3">
    <name type="scientific">uncultured delta proteobacterium</name>
    <dbReference type="NCBI Taxonomy" id="34034"/>
    <lineage>
        <taxon>Bacteria</taxon>
        <taxon>Deltaproteobacteria</taxon>
        <taxon>environmental samples</taxon>
    </lineage>
</organism>
<feature type="region of interest" description="Disordered" evidence="1">
    <location>
        <begin position="75"/>
        <end position="98"/>
    </location>
</feature>
<sequence length="313" mass="33623">MPLAVPGSTLFPCKRRRRILAALFAVLGMAMAAPVAIPDAPGLVQVAYGASASSIALPPPVDKMLDVILGYPPSIAPGNSPDDPQRPQTQPAKPKTPQNIMPIFLGMPYRQDGIINDDGRYATFNAPGVVLATPGLNCSGLVLAASRIVLEKNITVAEAIRDREGDSGPDAPDGHDWDFGFDLIMNISEGWPRALLAPGGLVAASKTTGKTVPAFDPHAAAFSVEFLPHIRENGFYLVSFSRHKTPDSPPYLHYHTGIIVREGEAVWLYSTTHNSGKVIRHNLAAPEGLARFRESFKNTKGSYKRLTVVSIGR</sequence>
<evidence type="ECO:0000313" key="3">
    <source>
        <dbReference type="EMBL" id="SBV92604.1"/>
    </source>
</evidence>
<evidence type="ECO:0000256" key="2">
    <source>
        <dbReference type="SAM" id="SignalP"/>
    </source>
</evidence>
<feature type="chain" id="PRO_5012984828" description="NlpC/P60 domain-containing protein" evidence="2">
    <location>
        <begin position="33"/>
        <end position="313"/>
    </location>
</feature>
<keyword evidence="2" id="KW-0732">Signal</keyword>
<dbReference type="AlphaFoldDB" id="A0A212IZS9"/>
<feature type="compositionally biased region" description="Low complexity" evidence="1">
    <location>
        <begin position="86"/>
        <end position="98"/>
    </location>
</feature>
<name>A0A212IZS9_9DELT</name>
<evidence type="ECO:0000256" key="1">
    <source>
        <dbReference type="SAM" id="MobiDB-lite"/>
    </source>
</evidence>
<proteinExistence type="predicted"/>
<dbReference type="EMBL" id="FLUQ01000001">
    <property type="protein sequence ID" value="SBV92604.1"/>
    <property type="molecule type" value="Genomic_DNA"/>
</dbReference>
<protein>
    <recommendedName>
        <fullName evidence="4">NlpC/P60 domain-containing protein</fullName>
    </recommendedName>
</protein>
<reference evidence="3" key="1">
    <citation type="submission" date="2016-04" db="EMBL/GenBank/DDBJ databases">
        <authorList>
            <person name="Evans L.H."/>
            <person name="Alamgir A."/>
            <person name="Owens N."/>
            <person name="Weber N.D."/>
            <person name="Virtaneva K."/>
            <person name="Barbian K."/>
            <person name="Babar A."/>
            <person name="Rosenke K."/>
        </authorList>
    </citation>
    <scope>NUCLEOTIDE SEQUENCE</scope>
    <source>
        <strain evidence="3">86</strain>
    </source>
</reference>